<evidence type="ECO:0000313" key="2">
    <source>
        <dbReference type="EMBL" id="XBH08911.1"/>
    </source>
</evidence>
<name>A0AAU7CW58_9BACT</name>
<dbReference type="KEGG" id="epl:P4G45_10445"/>
<evidence type="ECO:0000256" key="1">
    <source>
        <dbReference type="SAM" id="MobiDB-lite"/>
    </source>
</evidence>
<dbReference type="EMBL" id="CP121194">
    <property type="protein sequence ID" value="XBH08911.1"/>
    <property type="molecule type" value="Genomic_DNA"/>
</dbReference>
<feature type="region of interest" description="Disordered" evidence="1">
    <location>
        <begin position="1"/>
        <end position="34"/>
    </location>
</feature>
<dbReference type="RefSeq" id="WP_348266421.1">
    <property type="nucleotide sequence ID" value="NZ_CP121194.1"/>
</dbReference>
<proteinExistence type="predicted"/>
<dbReference type="InterPro" id="IPR006448">
    <property type="entry name" value="Phage_term_ssu_P27"/>
</dbReference>
<dbReference type="NCBIfam" id="TIGR01558">
    <property type="entry name" value="sm_term_P27"/>
    <property type="match status" value="1"/>
</dbReference>
<protein>
    <submittedName>
        <fullName evidence="2">Phage terminase small subunit P27 family</fullName>
    </submittedName>
</protein>
<sequence>MGRKTKPTALKKLQGNPGRRALNDSEPQFSGTPKCPAWLDKDAKTEWKRVTRALAALKMLTAVDQAALAGYCKSYSTWKQAELLTTKHGIVLSEPILSKTGEVIGQRMKRNPATTIASDSLKSLARYGSLFGFDPSSRARLHISPNETADPFEEFLNAEDDETEDVSSGGIH</sequence>
<organism evidence="2">
    <name type="scientific">Edaphobacter paludis</name>
    <dbReference type="NCBI Taxonomy" id="3035702"/>
    <lineage>
        <taxon>Bacteria</taxon>
        <taxon>Pseudomonadati</taxon>
        <taxon>Acidobacteriota</taxon>
        <taxon>Terriglobia</taxon>
        <taxon>Terriglobales</taxon>
        <taxon>Acidobacteriaceae</taxon>
        <taxon>Edaphobacter</taxon>
    </lineage>
</organism>
<gene>
    <name evidence="2" type="ORF">P4G45_10445</name>
</gene>
<dbReference type="AlphaFoldDB" id="A0AAU7CW58"/>
<reference evidence="2" key="1">
    <citation type="submission" date="2023-03" db="EMBL/GenBank/DDBJ databases">
        <title>Edaphobacter sp.</title>
        <authorList>
            <person name="Huber K.J."/>
            <person name="Papendorf J."/>
            <person name="Pilke C."/>
            <person name="Bunk B."/>
            <person name="Sproeer C."/>
            <person name="Pester M."/>
        </authorList>
    </citation>
    <scope>NUCLEOTIDE SEQUENCE</scope>
    <source>
        <strain evidence="2">DSM 109919</strain>
    </source>
</reference>
<accession>A0AAU7CW58</accession>
<dbReference type="Pfam" id="PF05119">
    <property type="entry name" value="Terminase_4"/>
    <property type="match status" value="1"/>
</dbReference>